<dbReference type="RefSeq" id="WP_307484591.1">
    <property type="nucleotide sequence ID" value="NZ_JAUSUF010000002.1"/>
</dbReference>
<evidence type="ECO:0000259" key="3">
    <source>
        <dbReference type="Pfam" id="PF00881"/>
    </source>
</evidence>
<dbReference type="Pfam" id="PF00881">
    <property type="entry name" value="Nitroreductase"/>
    <property type="match status" value="1"/>
</dbReference>
<dbReference type="EMBL" id="JAUSUF010000002">
    <property type="protein sequence ID" value="MDQ0149317.1"/>
    <property type="molecule type" value="Genomic_DNA"/>
</dbReference>
<dbReference type="Gene3D" id="3.40.109.10">
    <property type="entry name" value="NADH Oxidase"/>
    <property type="match status" value="1"/>
</dbReference>
<organism evidence="4 5">
    <name type="scientific">Eubacterium multiforme</name>
    <dbReference type="NCBI Taxonomy" id="83339"/>
    <lineage>
        <taxon>Bacteria</taxon>
        <taxon>Bacillati</taxon>
        <taxon>Bacillota</taxon>
        <taxon>Clostridia</taxon>
        <taxon>Eubacteriales</taxon>
        <taxon>Eubacteriaceae</taxon>
        <taxon>Eubacterium</taxon>
    </lineage>
</organism>
<dbReference type="PANTHER" id="PTHR43673">
    <property type="entry name" value="NAD(P)H NITROREDUCTASE YDGI-RELATED"/>
    <property type="match status" value="1"/>
</dbReference>
<evidence type="ECO:0000313" key="5">
    <source>
        <dbReference type="Proteomes" id="UP001228504"/>
    </source>
</evidence>
<name>A0ABT9USM7_9FIRM</name>
<accession>A0ABT9USM7</accession>
<keyword evidence="5" id="KW-1185">Reference proteome</keyword>
<dbReference type="Proteomes" id="UP001228504">
    <property type="component" value="Unassembled WGS sequence"/>
</dbReference>
<comment type="caution">
    <text evidence="4">The sequence shown here is derived from an EMBL/GenBank/DDBJ whole genome shotgun (WGS) entry which is preliminary data.</text>
</comment>
<protein>
    <submittedName>
        <fullName evidence="4">Nitroreductase</fullName>
    </submittedName>
</protein>
<keyword evidence="2" id="KW-0560">Oxidoreductase</keyword>
<reference evidence="4 5" key="1">
    <citation type="submission" date="2023-07" db="EMBL/GenBank/DDBJ databases">
        <title>Genomic Encyclopedia of Type Strains, Phase IV (KMG-IV): sequencing the most valuable type-strain genomes for metagenomic binning, comparative biology and taxonomic classification.</title>
        <authorList>
            <person name="Goeker M."/>
        </authorList>
    </citation>
    <scope>NUCLEOTIDE SEQUENCE [LARGE SCALE GENOMIC DNA]</scope>
    <source>
        <strain evidence="4 5">DSM 20694</strain>
    </source>
</reference>
<dbReference type="SUPFAM" id="SSF55469">
    <property type="entry name" value="FMN-dependent nitroreductase-like"/>
    <property type="match status" value="1"/>
</dbReference>
<gene>
    <name evidence="4" type="ORF">J2S18_001247</name>
</gene>
<sequence>MEFYDVINTRKSISKYKGDEVCKGSLNNMIEAAMKSPSWKNRTSFKLIVVDDKNIKDTIAECILNSDNKAEEGLKEAPMALVVISEPEKSGEVYGKEFYIADGAIAMEHFILAATAEGYGTMWIGALKEEKIKALLNIPDNFKIIGITPIGIPAEVKPHNEKKDMKEYVFNNKFNNPYNCEIN</sequence>
<evidence type="ECO:0000256" key="2">
    <source>
        <dbReference type="ARBA" id="ARBA00023002"/>
    </source>
</evidence>
<dbReference type="InterPro" id="IPR029479">
    <property type="entry name" value="Nitroreductase"/>
</dbReference>
<proteinExistence type="inferred from homology"/>
<evidence type="ECO:0000313" key="4">
    <source>
        <dbReference type="EMBL" id="MDQ0149317.1"/>
    </source>
</evidence>
<dbReference type="InterPro" id="IPR000415">
    <property type="entry name" value="Nitroreductase-like"/>
</dbReference>
<comment type="similarity">
    <text evidence="1">Belongs to the nitroreductase family.</text>
</comment>
<feature type="domain" description="Nitroreductase" evidence="3">
    <location>
        <begin position="7"/>
        <end position="151"/>
    </location>
</feature>
<evidence type="ECO:0000256" key="1">
    <source>
        <dbReference type="ARBA" id="ARBA00007118"/>
    </source>
</evidence>
<dbReference type="PANTHER" id="PTHR43673:SF10">
    <property type="entry name" value="NADH DEHYDROGENASE_NAD(P)H NITROREDUCTASE XCC3605-RELATED"/>
    <property type="match status" value="1"/>
</dbReference>